<dbReference type="InterPro" id="IPR027849">
    <property type="entry name" value="DUF4434"/>
</dbReference>
<dbReference type="Gene3D" id="2.60.40.10">
    <property type="entry name" value="Immunoglobulins"/>
    <property type="match status" value="1"/>
</dbReference>
<dbReference type="PROSITE" id="PS50022">
    <property type="entry name" value="FA58C_3"/>
    <property type="match status" value="1"/>
</dbReference>
<name>A0ABW0HPP5_9BACL</name>
<feature type="domain" description="Fibronectin type-III" evidence="3">
    <location>
        <begin position="492"/>
        <end position="582"/>
    </location>
</feature>
<comment type="caution">
    <text evidence="4">The sequence shown here is derived from an EMBL/GenBank/DDBJ whole genome shotgun (WGS) entry which is preliminary data.</text>
</comment>
<feature type="signal peptide" evidence="1">
    <location>
        <begin position="1"/>
        <end position="30"/>
    </location>
</feature>
<dbReference type="InterPro" id="IPR017853">
    <property type="entry name" value="GH"/>
</dbReference>
<dbReference type="InterPro" id="IPR008979">
    <property type="entry name" value="Galactose-bd-like_sf"/>
</dbReference>
<dbReference type="SUPFAM" id="SSF51445">
    <property type="entry name" value="(Trans)glycosidases"/>
    <property type="match status" value="1"/>
</dbReference>
<dbReference type="InterPro" id="IPR003961">
    <property type="entry name" value="FN3_dom"/>
</dbReference>
<dbReference type="SUPFAM" id="SSF49265">
    <property type="entry name" value="Fibronectin type III"/>
    <property type="match status" value="1"/>
</dbReference>
<dbReference type="Gene3D" id="3.20.20.80">
    <property type="entry name" value="Glycosidases"/>
    <property type="match status" value="1"/>
</dbReference>
<feature type="chain" id="PRO_5045810284" evidence="1">
    <location>
        <begin position="31"/>
        <end position="736"/>
    </location>
</feature>
<organism evidence="4 5">
    <name type="scientific">Cohnella soli</name>
    <dbReference type="NCBI Taxonomy" id="425005"/>
    <lineage>
        <taxon>Bacteria</taxon>
        <taxon>Bacillati</taxon>
        <taxon>Bacillota</taxon>
        <taxon>Bacilli</taxon>
        <taxon>Bacillales</taxon>
        <taxon>Paenibacillaceae</taxon>
        <taxon>Cohnella</taxon>
    </lineage>
</organism>
<accession>A0ABW0HPP5</accession>
<evidence type="ECO:0000259" key="2">
    <source>
        <dbReference type="PROSITE" id="PS50022"/>
    </source>
</evidence>
<dbReference type="EMBL" id="JBHSMI010000013">
    <property type="protein sequence ID" value="MFC5402484.1"/>
    <property type="molecule type" value="Genomic_DNA"/>
</dbReference>
<sequence>MKRLISIVVCFSFVVALSLNSVGLSGRANAASPNILLGKSYTSSVAADPSYPDSGGELTNGVYAANLLADSAWQARFNATSYSFTVDFGSARTFQKFKANFFKYTGASVETPTLVEFQSSNDNITYTGACSLTQQGAGVDVTAVPYQCSSTSPVTARYVKLVVSGAAGKWSFIDEWEVLRPAGTASAILSGSFLQPDLGDQWTNTQWTTEFQKMEEVGIDHLFLQWAANSKQHTAVYPTGLSGYTQSTTNDVVAKALSMGNQFGTDIYIGLQLNEDWFVNYTNNTTWLNNEATVAQNLAQDLWTKYGSNASFKGWYLSFEVDNWNLPTSTEWGRMATFYSSVINYIKTLTPNLPVIISPFYNTAGGLTTSGWQSMWEYILARANIDVIALQDGIGAGHATTAQLASWFSATKTAITNARPATALWDDAETFNLDFKPMDMKLLKDDMAAVQSYVSKFTSFSFNHYISPQQVNPLYFTTYKDYFANGTVESVAPSTPTGLSGSVTNSMTVQLGWTASTDNIGVVGYKIYRNSELVYTGYTASTSFTDTQLNPSTAYSYSVRAFDAAGNESAASSTVNVTTTAGTTYATNLSSGKSYTATMTADASYPDTGGAELTNGTFGTATYTDAAWQGRNTGSAYSFTIDLGSNKSIKEVFANFLQVKSVYVLLPQNVSFAVSNSSGSGYTTIGNVNKPAVGSSDQTKKYRLTDLTGVSGRYVRVTVTPASSAWTFIDEIQVRN</sequence>
<dbReference type="Pfam" id="PF00041">
    <property type="entry name" value="fn3"/>
    <property type="match status" value="1"/>
</dbReference>
<dbReference type="Pfam" id="PF14488">
    <property type="entry name" value="DUF4434"/>
    <property type="match status" value="1"/>
</dbReference>
<evidence type="ECO:0000256" key="1">
    <source>
        <dbReference type="SAM" id="SignalP"/>
    </source>
</evidence>
<dbReference type="InterPro" id="IPR013783">
    <property type="entry name" value="Ig-like_fold"/>
</dbReference>
<dbReference type="InterPro" id="IPR000421">
    <property type="entry name" value="FA58C"/>
</dbReference>
<evidence type="ECO:0000259" key="3">
    <source>
        <dbReference type="PROSITE" id="PS50853"/>
    </source>
</evidence>
<evidence type="ECO:0000313" key="4">
    <source>
        <dbReference type="EMBL" id="MFC5402484.1"/>
    </source>
</evidence>
<gene>
    <name evidence="4" type="ORF">ACFPOF_07015</name>
</gene>
<reference evidence="5" key="1">
    <citation type="journal article" date="2019" name="Int. J. Syst. Evol. Microbiol.">
        <title>The Global Catalogue of Microorganisms (GCM) 10K type strain sequencing project: providing services to taxonomists for standard genome sequencing and annotation.</title>
        <authorList>
            <consortium name="The Broad Institute Genomics Platform"/>
            <consortium name="The Broad Institute Genome Sequencing Center for Infectious Disease"/>
            <person name="Wu L."/>
            <person name="Ma J."/>
        </authorList>
    </citation>
    <scope>NUCLEOTIDE SEQUENCE [LARGE SCALE GENOMIC DNA]</scope>
    <source>
        <strain evidence="5">CGMCC 1.18575</strain>
    </source>
</reference>
<dbReference type="Pfam" id="PF00754">
    <property type="entry name" value="F5_F8_type_C"/>
    <property type="match status" value="1"/>
</dbReference>
<keyword evidence="5" id="KW-1185">Reference proteome</keyword>
<dbReference type="Proteomes" id="UP001596113">
    <property type="component" value="Unassembled WGS sequence"/>
</dbReference>
<dbReference type="SMART" id="SM00060">
    <property type="entry name" value="FN3"/>
    <property type="match status" value="1"/>
</dbReference>
<proteinExistence type="predicted"/>
<protein>
    <submittedName>
        <fullName evidence="4">DUF4434 domain-containing protein</fullName>
    </submittedName>
</protein>
<feature type="domain" description="F5/8 type C" evidence="2">
    <location>
        <begin position="582"/>
        <end position="736"/>
    </location>
</feature>
<keyword evidence="1" id="KW-0732">Signal</keyword>
<dbReference type="PROSITE" id="PS50853">
    <property type="entry name" value="FN3"/>
    <property type="match status" value="1"/>
</dbReference>
<dbReference type="Gene3D" id="2.60.120.260">
    <property type="entry name" value="Galactose-binding domain-like"/>
    <property type="match status" value="2"/>
</dbReference>
<dbReference type="SUPFAM" id="SSF49785">
    <property type="entry name" value="Galactose-binding domain-like"/>
    <property type="match status" value="2"/>
</dbReference>
<evidence type="ECO:0000313" key="5">
    <source>
        <dbReference type="Proteomes" id="UP001596113"/>
    </source>
</evidence>
<dbReference type="RefSeq" id="WP_378130979.1">
    <property type="nucleotide sequence ID" value="NZ_JBHSMI010000013.1"/>
</dbReference>
<dbReference type="InterPro" id="IPR036116">
    <property type="entry name" value="FN3_sf"/>
</dbReference>
<dbReference type="CDD" id="cd00063">
    <property type="entry name" value="FN3"/>
    <property type="match status" value="1"/>
</dbReference>